<comment type="caution">
    <text evidence="1">The sequence shown here is derived from an EMBL/GenBank/DDBJ whole genome shotgun (WGS) entry which is preliminary data.</text>
</comment>
<organism evidence="1 2">
    <name type="scientific">Orchesella cincta</name>
    <name type="common">Springtail</name>
    <name type="synonym">Podura cincta</name>
    <dbReference type="NCBI Taxonomy" id="48709"/>
    <lineage>
        <taxon>Eukaryota</taxon>
        <taxon>Metazoa</taxon>
        <taxon>Ecdysozoa</taxon>
        <taxon>Arthropoda</taxon>
        <taxon>Hexapoda</taxon>
        <taxon>Collembola</taxon>
        <taxon>Entomobryomorpha</taxon>
        <taxon>Entomobryoidea</taxon>
        <taxon>Orchesellidae</taxon>
        <taxon>Orchesellinae</taxon>
        <taxon>Orchesella</taxon>
    </lineage>
</organism>
<keyword evidence="2" id="KW-1185">Reference proteome</keyword>
<protein>
    <submittedName>
        <fullName evidence="1">Uncharacterized protein</fullName>
    </submittedName>
</protein>
<dbReference type="EMBL" id="LJIJ01000139">
    <property type="protein sequence ID" value="ODN01776.1"/>
    <property type="molecule type" value="Genomic_DNA"/>
</dbReference>
<evidence type="ECO:0000313" key="2">
    <source>
        <dbReference type="Proteomes" id="UP000094527"/>
    </source>
</evidence>
<name>A0A1D2N9W6_ORCCI</name>
<accession>A0A1D2N9W6</accession>
<dbReference type="AlphaFoldDB" id="A0A1D2N9W6"/>
<evidence type="ECO:0000313" key="1">
    <source>
        <dbReference type="EMBL" id="ODN01776.1"/>
    </source>
</evidence>
<sequence>MKLIWLFVFLPALALPLLDTALELQDITIGTVTSTTA</sequence>
<proteinExistence type="predicted"/>
<dbReference type="Proteomes" id="UP000094527">
    <property type="component" value="Unassembled WGS sequence"/>
</dbReference>
<gene>
    <name evidence="1" type="ORF">Ocin01_04891</name>
</gene>
<reference evidence="1 2" key="1">
    <citation type="journal article" date="2016" name="Genome Biol. Evol.">
        <title>Gene Family Evolution Reflects Adaptation to Soil Environmental Stressors in the Genome of the Collembolan Orchesella cincta.</title>
        <authorList>
            <person name="Faddeeva-Vakhrusheva A."/>
            <person name="Derks M.F."/>
            <person name="Anvar S.Y."/>
            <person name="Agamennone V."/>
            <person name="Suring W."/>
            <person name="Smit S."/>
            <person name="van Straalen N.M."/>
            <person name="Roelofs D."/>
        </authorList>
    </citation>
    <scope>NUCLEOTIDE SEQUENCE [LARGE SCALE GENOMIC DNA]</scope>
    <source>
        <tissue evidence="1">Mixed pool</tissue>
    </source>
</reference>